<protein>
    <submittedName>
        <fullName evidence="1">DinI family protein</fullName>
    </submittedName>
</protein>
<organism evidence="1 2">
    <name type="scientific">Salmonella enterica subsp. houtenae serovar 50:g,z51:-</name>
    <dbReference type="NCBI Taxonomy" id="1173947"/>
    <lineage>
        <taxon>Bacteria</taxon>
        <taxon>Pseudomonadati</taxon>
        <taxon>Pseudomonadota</taxon>
        <taxon>Gammaproteobacteria</taxon>
        <taxon>Enterobacterales</taxon>
        <taxon>Enterobacteriaceae</taxon>
        <taxon>Salmonella</taxon>
    </lineage>
</organism>
<dbReference type="Pfam" id="PF06183">
    <property type="entry name" value="DinI"/>
    <property type="match status" value="1"/>
</dbReference>
<gene>
    <name evidence="1" type="ORF">RK55_015155</name>
</gene>
<evidence type="ECO:0000313" key="2">
    <source>
        <dbReference type="Proteomes" id="UP000236163"/>
    </source>
</evidence>
<proteinExistence type="predicted"/>
<reference evidence="2" key="1">
    <citation type="submission" date="2017-12" db="EMBL/GenBank/DDBJ databases">
        <title>FDA dAtabase for Regulatory Grade micrObial Sequences (FDA-ARGOS): Supporting development and validation of Infectious Disease Dx tests.</title>
        <authorList>
            <person name="Sichtig H."/>
            <person name="Tallon L."/>
            <person name="Sadzewicz L."/>
            <person name="Sengamalay N."/>
            <person name="Nagaraj S."/>
            <person name="Vavikolanu K."/>
            <person name="Aluvathingal J."/>
            <person name="Nadendla S."/>
            <person name="Pirone D.C."/>
            <person name="Hoffman M."/>
            <person name="Muruvanda T."/>
            <person name="Allard M."/>
            <person name="Evans P."/>
        </authorList>
    </citation>
    <scope>NUCLEOTIDE SEQUENCE [LARGE SCALE GENOMIC DNA]</scope>
    <source>
        <strain evidence="2">FDAARGOS_55</strain>
    </source>
</reference>
<dbReference type="SUPFAM" id="SSF54857">
    <property type="entry name" value="DNA damage-inducible protein DinI"/>
    <property type="match status" value="1"/>
</dbReference>
<evidence type="ECO:0000313" key="1">
    <source>
        <dbReference type="EMBL" id="PNO34385.1"/>
    </source>
</evidence>
<dbReference type="Proteomes" id="UP000236163">
    <property type="component" value="Unassembled WGS sequence"/>
</dbReference>
<dbReference type="PANTHER" id="PTHR36572">
    <property type="entry name" value="DNA DAMAGE-INDUCIBLE PROTEIN I-RELATED"/>
    <property type="match status" value="1"/>
</dbReference>
<sequence>MFVELVYDKRNVEGLPGARNIILNELTMRVHRSFPDADVRVKLMQASSLNSNASKSDWEKLNRLLEDMFEETDMWLVSD</sequence>
<name>A0A1J6Y4Z0_SALHO</name>
<dbReference type="InterPro" id="IPR036687">
    <property type="entry name" value="DinI-like_sf"/>
</dbReference>
<dbReference type="EMBL" id="JWSP02000004">
    <property type="protein sequence ID" value="PNO34385.1"/>
    <property type="molecule type" value="Genomic_DNA"/>
</dbReference>
<dbReference type="PANTHER" id="PTHR36572:SF3">
    <property type="entry name" value="VIRULENCE PROTEIN MSGA"/>
    <property type="match status" value="1"/>
</dbReference>
<comment type="caution">
    <text evidence="1">The sequence shown here is derived from an EMBL/GenBank/DDBJ whole genome shotgun (WGS) entry which is preliminary data.</text>
</comment>
<accession>A0A1J6Y4Z0</accession>
<dbReference type="InterPro" id="IPR010391">
    <property type="entry name" value="DNA_damage-inducible_DinI-like"/>
</dbReference>
<dbReference type="Gene3D" id="3.30.910.10">
    <property type="entry name" value="DinI-like"/>
    <property type="match status" value="1"/>
</dbReference>
<dbReference type="AlphaFoldDB" id="A0A1J6Y4Z0"/>